<dbReference type="OrthoDB" id="1470350at2759"/>
<feature type="transmembrane region" description="Helical" evidence="1">
    <location>
        <begin position="103"/>
        <end position="122"/>
    </location>
</feature>
<keyword evidence="4" id="KW-1185">Reference proteome</keyword>
<evidence type="ECO:0000313" key="3">
    <source>
        <dbReference type="EMBL" id="CAB9511707.1"/>
    </source>
</evidence>
<feature type="transmembrane region" description="Helical" evidence="1">
    <location>
        <begin position="240"/>
        <end position="261"/>
    </location>
</feature>
<feature type="transmembrane region" description="Helical" evidence="1">
    <location>
        <begin position="77"/>
        <end position="97"/>
    </location>
</feature>
<feature type="domain" description="Fatty acid desaturase" evidence="2">
    <location>
        <begin position="102"/>
        <end position="330"/>
    </location>
</feature>
<evidence type="ECO:0000256" key="1">
    <source>
        <dbReference type="SAM" id="Phobius"/>
    </source>
</evidence>
<accession>A0A9N8HGA1</accession>
<dbReference type="PANTHER" id="PTHR36459:SF1">
    <property type="entry name" value="FATTY ACID DESATURASE DOMAIN-CONTAINING PROTEIN-RELATED"/>
    <property type="match status" value="1"/>
</dbReference>
<dbReference type="Pfam" id="PF00487">
    <property type="entry name" value="FA_desaturase"/>
    <property type="match status" value="1"/>
</dbReference>
<dbReference type="GO" id="GO:0006629">
    <property type="term" value="P:lipid metabolic process"/>
    <property type="evidence" value="ECO:0007669"/>
    <property type="project" value="InterPro"/>
</dbReference>
<feature type="transmembrane region" description="Helical" evidence="1">
    <location>
        <begin position="134"/>
        <end position="155"/>
    </location>
</feature>
<name>A0A9N8HGA1_9STRA</name>
<dbReference type="InterPro" id="IPR005804">
    <property type="entry name" value="FA_desaturase_dom"/>
</dbReference>
<reference evidence="3" key="1">
    <citation type="submission" date="2020-06" db="EMBL/GenBank/DDBJ databases">
        <authorList>
            <consortium name="Plant Systems Biology data submission"/>
        </authorList>
    </citation>
    <scope>NUCLEOTIDE SEQUENCE</scope>
    <source>
        <strain evidence="3">D6</strain>
    </source>
</reference>
<dbReference type="Proteomes" id="UP001153069">
    <property type="component" value="Unassembled WGS sequence"/>
</dbReference>
<dbReference type="PANTHER" id="PTHR36459">
    <property type="entry name" value="ORF"/>
    <property type="match status" value="1"/>
</dbReference>
<comment type="caution">
    <text evidence="3">The sequence shown here is derived from an EMBL/GenBank/DDBJ whole genome shotgun (WGS) entry which is preliminary data.</text>
</comment>
<keyword evidence="1" id="KW-0812">Transmembrane</keyword>
<dbReference type="AlphaFoldDB" id="A0A9N8HGA1"/>
<organism evidence="3 4">
    <name type="scientific">Seminavis robusta</name>
    <dbReference type="NCBI Taxonomy" id="568900"/>
    <lineage>
        <taxon>Eukaryota</taxon>
        <taxon>Sar</taxon>
        <taxon>Stramenopiles</taxon>
        <taxon>Ochrophyta</taxon>
        <taxon>Bacillariophyta</taxon>
        <taxon>Bacillariophyceae</taxon>
        <taxon>Bacillariophycidae</taxon>
        <taxon>Naviculales</taxon>
        <taxon>Naviculaceae</taxon>
        <taxon>Seminavis</taxon>
    </lineage>
</organism>
<sequence length="394" mass="45249">MTPTIARKSTSVRKNVPVIPNVSAERWKEITGKYPHFPTDILELTSERCEAPVRLPAPIEDWLARNAGLVHDPRDGIMISLVFNITCAAGLLYALLWYYPSHWLGLFTQCFYFAVFETRFILMKHYAEHQRGFSTLFGWYVSGVLSTLAGLPPGLYGLHHLFMHHIGNNAVGDDLSATECYQRDNILHWLVYCGKHYFCMATLPMYAFSRQRPGLALASLGGTAYWVLFIRYTWSVNKHFAIWALIVPFCALQAFLMFGNFCQHIFVHPKVGSMTDKHGYEFNCAIAYQSINHFDNLITFNDGYHVTHHVNSRVHWTRHPEHFLTNLEKYVENDTLVINGLGVPEIGFYAFTGRLDIIADHVVHFTKEKRKKEDVIADLKLRLQPIVRKSVKAI</sequence>
<evidence type="ECO:0000313" key="4">
    <source>
        <dbReference type="Proteomes" id="UP001153069"/>
    </source>
</evidence>
<evidence type="ECO:0000259" key="2">
    <source>
        <dbReference type="Pfam" id="PF00487"/>
    </source>
</evidence>
<gene>
    <name evidence="3" type="ORF">SEMRO_499_G155020.1</name>
</gene>
<feature type="transmembrane region" description="Helical" evidence="1">
    <location>
        <begin position="215"/>
        <end position="234"/>
    </location>
</feature>
<keyword evidence="1" id="KW-1133">Transmembrane helix</keyword>
<feature type="transmembrane region" description="Helical" evidence="1">
    <location>
        <begin position="186"/>
        <end position="208"/>
    </location>
</feature>
<dbReference type="EMBL" id="CAICTM010000498">
    <property type="protein sequence ID" value="CAB9511707.1"/>
    <property type="molecule type" value="Genomic_DNA"/>
</dbReference>
<keyword evidence="1" id="KW-0472">Membrane</keyword>
<protein>
    <submittedName>
        <fullName evidence="3">Fatty acid desaturase</fullName>
    </submittedName>
</protein>
<proteinExistence type="predicted"/>